<evidence type="ECO:0000256" key="2">
    <source>
        <dbReference type="ARBA" id="ARBA00004735"/>
    </source>
</evidence>
<evidence type="ECO:0000256" key="3">
    <source>
        <dbReference type="ARBA" id="ARBA00005638"/>
    </source>
</evidence>
<dbReference type="PANTHER" id="PTHR11557:SF0">
    <property type="entry name" value="PORPHOBILINOGEN DEAMINASE"/>
    <property type="match status" value="1"/>
</dbReference>
<dbReference type="SUPFAM" id="SSF54782">
    <property type="entry name" value="Porphobilinogen deaminase (hydroxymethylbilane synthase), C-terminal domain"/>
    <property type="match status" value="1"/>
</dbReference>
<dbReference type="Pfam" id="PF01379">
    <property type="entry name" value="Porphobil_deam"/>
    <property type="match status" value="1"/>
</dbReference>
<comment type="similarity">
    <text evidence="3 8">Belongs to the HMBS family.</text>
</comment>
<dbReference type="FunFam" id="3.40.190.10:FF:000005">
    <property type="entry name" value="Porphobilinogen deaminase"/>
    <property type="match status" value="1"/>
</dbReference>
<dbReference type="HAMAP" id="MF_00260">
    <property type="entry name" value="Porphobil_deam"/>
    <property type="match status" value="1"/>
</dbReference>
<comment type="subunit">
    <text evidence="4 8">Monomer.</text>
</comment>
<dbReference type="PRINTS" id="PR00151">
    <property type="entry name" value="PORPHBDMNASE"/>
</dbReference>
<name>A0A9X0QY84_9PROT</name>
<feature type="domain" description="Porphobilinogen deaminase N-terminal" evidence="9">
    <location>
        <begin position="4"/>
        <end position="222"/>
    </location>
</feature>
<feature type="modified residue" description="S-(dipyrrolylmethanemethyl)cysteine" evidence="8">
    <location>
        <position position="251"/>
    </location>
</feature>
<dbReference type="NCBIfam" id="TIGR00212">
    <property type="entry name" value="hemC"/>
    <property type="match status" value="1"/>
</dbReference>
<comment type="caution">
    <text evidence="11">The sequence shown here is derived from an EMBL/GenBank/DDBJ whole genome shotgun (WGS) entry which is preliminary data.</text>
</comment>
<comment type="catalytic activity">
    <reaction evidence="7 8">
        <text>4 porphobilinogen + H2O = hydroxymethylbilane + 4 NH4(+)</text>
        <dbReference type="Rhea" id="RHEA:13185"/>
        <dbReference type="ChEBI" id="CHEBI:15377"/>
        <dbReference type="ChEBI" id="CHEBI:28938"/>
        <dbReference type="ChEBI" id="CHEBI:57845"/>
        <dbReference type="ChEBI" id="CHEBI:58126"/>
        <dbReference type="EC" id="2.5.1.61"/>
    </reaction>
</comment>
<dbReference type="InterPro" id="IPR022419">
    <property type="entry name" value="Porphobilin_deaminase_cofac_BS"/>
</dbReference>
<feature type="domain" description="Porphobilinogen deaminase C-terminal" evidence="10">
    <location>
        <begin position="238"/>
        <end position="305"/>
    </location>
</feature>
<comment type="miscellaneous">
    <text evidence="8">The porphobilinogen subunits are added to the dipyrromethane group.</text>
</comment>
<dbReference type="InterPro" id="IPR022418">
    <property type="entry name" value="Porphobilinogen_deaminase_C"/>
</dbReference>
<comment type="cofactor">
    <cofactor evidence="8">
        <name>dipyrromethane</name>
        <dbReference type="ChEBI" id="CHEBI:60342"/>
    </cofactor>
    <text evidence="8">Binds 1 dipyrromethane group covalently.</text>
</comment>
<evidence type="ECO:0000313" key="11">
    <source>
        <dbReference type="EMBL" id="MBC4016039.1"/>
    </source>
</evidence>
<evidence type="ECO:0000259" key="9">
    <source>
        <dbReference type="Pfam" id="PF01379"/>
    </source>
</evidence>
<proteinExistence type="inferred from homology"/>
<evidence type="ECO:0000256" key="7">
    <source>
        <dbReference type="ARBA" id="ARBA00048169"/>
    </source>
</evidence>
<evidence type="ECO:0000256" key="1">
    <source>
        <dbReference type="ARBA" id="ARBA00002869"/>
    </source>
</evidence>
<evidence type="ECO:0000259" key="10">
    <source>
        <dbReference type="Pfam" id="PF03900"/>
    </source>
</evidence>
<dbReference type="SUPFAM" id="SSF53850">
    <property type="entry name" value="Periplasmic binding protein-like II"/>
    <property type="match status" value="1"/>
</dbReference>
<keyword evidence="12" id="KW-1185">Reference proteome</keyword>
<dbReference type="GO" id="GO:0006782">
    <property type="term" value="P:protoporphyrinogen IX biosynthetic process"/>
    <property type="evidence" value="ECO:0007669"/>
    <property type="project" value="UniProtKB-UniRule"/>
</dbReference>
<dbReference type="InterPro" id="IPR022417">
    <property type="entry name" value="Porphobilin_deaminase_N"/>
</dbReference>
<gene>
    <name evidence="8 11" type="primary">hemC</name>
    <name evidence="11" type="ORF">H7965_11960</name>
</gene>
<keyword evidence="6 8" id="KW-0627">Porphyrin biosynthesis</keyword>
<dbReference type="PROSITE" id="PS00533">
    <property type="entry name" value="PORPHOBILINOGEN_DEAM"/>
    <property type="match status" value="1"/>
</dbReference>
<dbReference type="EMBL" id="JACOMF010000012">
    <property type="protein sequence ID" value="MBC4016039.1"/>
    <property type="molecule type" value="Genomic_DNA"/>
</dbReference>
<dbReference type="InterPro" id="IPR000860">
    <property type="entry name" value="HemC"/>
</dbReference>
<dbReference type="GO" id="GO:0004418">
    <property type="term" value="F:hydroxymethylbilane synthase activity"/>
    <property type="evidence" value="ECO:0007669"/>
    <property type="project" value="UniProtKB-UniRule"/>
</dbReference>
<dbReference type="GO" id="GO:0005737">
    <property type="term" value="C:cytoplasm"/>
    <property type="evidence" value="ECO:0007669"/>
    <property type="project" value="UniProtKB-UniRule"/>
</dbReference>
<dbReference type="Gene3D" id="3.30.160.40">
    <property type="entry name" value="Porphobilinogen deaminase, C-terminal domain"/>
    <property type="match status" value="1"/>
</dbReference>
<dbReference type="AlphaFoldDB" id="A0A9X0QY84"/>
<accession>A0A9X0QY84</accession>
<dbReference type="PIRSF" id="PIRSF001438">
    <property type="entry name" value="4pyrrol_synth_OHMeBilane_synth"/>
    <property type="match status" value="1"/>
</dbReference>
<dbReference type="EC" id="2.5.1.61" evidence="8"/>
<reference evidence="11" key="1">
    <citation type="submission" date="2020-08" db="EMBL/GenBank/DDBJ databases">
        <authorList>
            <person name="Hu Y."/>
            <person name="Nguyen S.V."/>
            <person name="Li F."/>
            <person name="Fanning S."/>
        </authorList>
    </citation>
    <scope>NUCLEOTIDE SEQUENCE</scope>
    <source>
        <strain evidence="11">SYSU D8009</strain>
    </source>
</reference>
<dbReference type="Gene3D" id="3.40.190.10">
    <property type="entry name" value="Periplasmic binding protein-like II"/>
    <property type="match status" value="2"/>
</dbReference>
<dbReference type="PANTHER" id="PTHR11557">
    <property type="entry name" value="PORPHOBILINOGEN DEAMINASE"/>
    <property type="match status" value="1"/>
</dbReference>
<organism evidence="11 12">
    <name type="scientific">Siccirubricoccus deserti</name>
    <dbReference type="NCBI Taxonomy" id="2013562"/>
    <lineage>
        <taxon>Bacteria</taxon>
        <taxon>Pseudomonadati</taxon>
        <taxon>Pseudomonadota</taxon>
        <taxon>Alphaproteobacteria</taxon>
        <taxon>Acetobacterales</taxon>
        <taxon>Roseomonadaceae</taxon>
        <taxon>Siccirubricoccus</taxon>
    </lineage>
</organism>
<comment type="function">
    <text evidence="1 8">Tetrapolymerization of the monopyrrole PBG into the hydroxymethylbilane pre-uroporphyrinogen in several discrete steps.</text>
</comment>
<evidence type="ECO:0000313" key="12">
    <source>
        <dbReference type="Proteomes" id="UP000600101"/>
    </source>
</evidence>
<keyword evidence="5 8" id="KW-0808">Transferase</keyword>
<evidence type="ECO:0000256" key="8">
    <source>
        <dbReference type="HAMAP-Rule" id="MF_00260"/>
    </source>
</evidence>
<evidence type="ECO:0000256" key="6">
    <source>
        <dbReference type="ARBA" id="ARBA00023244"/>
    </source>
</evidence>
<evidence type="ECO:0000256" key="5">
    <source>
        <dbReference type="ARBA" id="ARBA00022679"/>
    </source>
</evidence>
<dbReference type="InterPro" id="IPR036803">
    <property type="entry name" value="Porphobilinogen_deaminase_C_sf"/>
</dbReference>
<dbReference type="Proteomes" id="UP000600101">
    <property type="component" value="Unassembled WGS sequence"/>
</dbReference>
<protein>
    <recommendedName>
        <fullName evidence="8">Porphobilinogen deaminase</fullName>
        <shortName evidence="8">PBG</shortName>
        <ecNumber evidence="8">2.5.1.61</ecNumber>
    </recommendedName>
    <alternativeName>
        <fullName evidence="8">Hydroxymethylbilane synthase</fullName>
        <shortName evidence="8">HMBS</shortName>
    </alternativeName>
    <alternativeName>
        <fullName evidence="8">Pre-uroporphyrinogen synthase</fullName>
    </alternativeName>
</protein>
<sequence>MPPLRAGTRGSPLALWQARYFLARLGDACPELREAGALQEQVISTAGDRVQDRRLADIGGKGLFAKEIHEALLDGQVECAVHSLKDLETELPPGITLACLLPREDCRDAIILNEACGAPDPADPLACLPRGALIGTASVRRQAQVLHLRPDLRCGIIRGNLQTRLGRVRAGDFAASFLALAGLKRMGLEAEAAMVLDPTVMLPAAGQGIVGVTVRTEDTALRTLLAGIEDREARLVGTAERAMLGALDGSCRTPIGAHARLLPGDRLALEGLIARPDGSYLLKRRIEGAAAEAEALGRSLGEALRRDAPADILS</sequence>
<comment type="pathway">
    <text evidence="2">Porphyrin-containing compound metabolism; protoporphyrin-IX biosynthesis; coproporphyrinogen-III from 5-aminolevulinate: step 2/4.</text>
</comment>
<dbReference type="Pfam" id="PF03900">
    <property type="entry name" value="Porphobil_deamC"/>
    <property type="match status" value="1"/>
</dbReference>
<evidence type="ECO:0000256" key="4">
    <source>
        <dbReference type="ARBA" id="ARBA00011245"/>
    </source>
</evidence>
<dbReference type="RefSeq" id="WP_186770924.1">
    <property type="nucleotide sequence ID" value="NZ_JACOMF010000012.1"/>
</dbReference>